<dbReference type="InterPro" id="IPR035906">
    <property type="entry name" value="MetI-like_sf"/>
</dbReference>
<evidence type="ECO:0000256" key="5">
    <source>
        <dbReference type="ARBA" id="ARBA00022989"/>
    </source>
</evidence>
<keyword evidence="10" id="KW-1185">Reference proteome</keyword>
<organism evidence="9 10">
    <name type="scientific">Leucobacter manosquensis</name>
    <dbReference type="NCBI Taxonomy" id="2810611"/>
    <lineage>
        <taxon>Bacteria</taxon>
        <taxon>Bacillati</taxon>
        <taxon>Actinomycetota</taxon>
        <taxon>Actinomycetes</taxon>
        <taxon>Micrococcales</taxon>
        <taxon>Microbacteriaceae</taxon>
        <taxon>Leucobacter</taxon>
    </lineage>
</organism>
<dbReference type="InterPro" id="IPR045621">
    <property type="entry name" value="BPD_transp_1_N"/>
</dbReference>
<feature type="transmembrane region" description="Helical" evidence="7">
    <location>
        <begin position="136"/>
        <end position="158"/>
    </location>
</feature>
<accession>A0ABS5M2J8</accession>
<evidence type="ECO:0000313" key="9">
    <source>
        <dbReference type="EMBL" id="MBS3181181.1"/>
    </source>
</evidence>
<dbReference type="PANTHER" id="PTHR43163">
    <property type="entry name" value="DIPEPTIDE TRANSPORT SYSTEM PERMEASE PROTEIN DPPB-RELATED"/>
    <property type="match status" value="1"/>
</dbReference>
<dbReference type="Pfam" id="PF19300">
    <property type="entry name" value="BPD_transp_1_N"/>
    <property type="match status" value="1"/>
</dbReference>
<proteinExistence type="inferred from homology"/>
<evidence type="ECO:0000313" key="10">
    <source>
        <dbReference type="Proteomes" id="UP000811492"/>
    </source>
</evidence>
<evidence type="ECO:0000256" key="4">
    <source>
        <dbReference type="ARBA" id="ARBA00022692"/>
    </source>
</evidence>
<name>A0ABS5M2J8_9MICO</name>
<reference evidence="9 10" key="1">
    <citation type="submission" date="2021-02" db="EMBL/GenBank/DDBJ databases">
        <title>Draft genome and description of Leucobacter sp nov strain Marseille-Q4368.</title>
        <authorList>
            <person name="Boxberger M."/>
            <person name="La Scola B."/>
        </authorList>
    </citation>
    <scope>NUCLEOTIDE SEQUENCE [LARGE SCALE GENOMIC DNA]</scope>
    <source>
        <strain evidence="9 10">Marseille-Q4368</strain>
    </source>
</reference>
<keyword evidence="3" id="KW-1003">Cell membrane</keyword>
<evidence type="ECO:0000256" key="3">
    <source>
        <dbReference type="ARBA" id="ARBA00022475"/>
    </source>
</evidence>
<dbReference type="Pfam" id="PF00528">
    <property type="entry name" value="BPD_transp_1"/>
    <property type="match status" value="1"/>
</dbReference>
<keyword evidence="2 7" id="KW-0813">Transport</keyword>
<comment type="caution">
    <text evidence="9">The sequence shown here is derived from an EMBL/GenBank/DDBJ whole genome shotgun (WGS) entry which is preliminary data.</text>
</comment>
<feature type="transmembrane region" description="Helical" evidence="7">
    <location>
        <begin position="102"/>
        <end position="124"/>
    </location>
</feature>
<dbReference type="EMBL" id="JAFEVO010000001">
    <property type="protein sequence ID" value="MBS3181181.1"/>
    <property type="molecule type" value="Genomic_DNA"/>
</dbReference>
<keyword evidence="5 7" id="KW-1133">Transmembrane helix</keyword>
<comment type="similarity">
    <text evidence="7">Belongs to the binding-protein-dependent transport system permease family.</text>
</comment>
<keyword evidence="6 7" id="KW-0472">Membrane</keyword>
<evidence type="ECO:0000256" key="7">
    <source>
        <dbReference type="RuleBase" id="RU363032"/>
    </source>
</evidence>
<sequence length="316" mass="34039">MLRYIAGRLAASIGVLFALSILCFLIVRLIPGDPVANIVDTDSATPEQIAAIREQLGLNRPWPEQYLTWLGGLLTGNLGRSLTMPVLLQEQVASRLPVTIELALIATVIAVLFGLTFGTAAAFWRGRVPDVSIRALAFLLISLPEFIAATFVVVVNSFTLRLPLLGYQSWEQSATGHLASLLVPGMLLGLGSGAVLTRYVRNSLLDALDQDYIRTARAKGASQLRLVFGHALRNSLIPVVTVVGTTMALLIGGTIVVENVFTLPGMGTALIAAMNTSDYPAIQSYVVILGAFYVLINLLVDLSYPMIDPRVRLVKK</sequence>
<dbReference type="Proteomes" id="UP000811492">
    <property type="component" value="Unassembled WGS sequence"/>
</dbReference>
<feature type="transmembrane region" description="Helical" evidence="7">
    <location>
        <begin position="284"/>
        <end position="307"/>
    </location>
</feature>
<feature type="domain" description="ABC transmembrane type-1" evidence="8">
    <location>
        <begin position="96"/>
        <end position="300"/>
    </location>
</feature>
<evidence type="ECO:0000256" key="2">
    <source>
        <dbReference type="ARBA" id="ARBA00022448"/>
    </source>
</evidence>
<dbReference type="SUPFAM" id="SSF161098">
    <property type="entry name" value="MetI-like"/>
    <property type="match status" value="1"/>
</dbReference>
<feature type="transmembrane region" description="Helical" evidence="7">
    <location>
        <begin position="178"/>
        <end position="200"/>
    </location>
</feature>
<dbReference type="PROSITE" id="PS50928">
    <property type="entry name" value="ABC_TM1"/>
    <property type="match status" value="1"/>
</dbReference>
<dbReference type="Gene3D" id="1.10.3720.10">
    <property type="entry name" value="MetI-like"/>
    <property type="match status" value="1"/>
</dbReference>
<protein>
    <submittedName>
        <fullName evidence="9">ABC transporter permease</fullName>
    </submittedName>
</protein>
<feature type="transmembrane region" description="Helical" evidence="7">
    <location>
        <begin position="9"/>
        <end position="30"/>
    </location>
</feature>
<comment type="subcellular location">
    <subcellularLocation>
        <location evidence="1 7">Cell membrane</location>
        <topology evidence="1 7">Multi-pass membrane protein</topology>
    </subcellularLocation>
</comment>
<dbReference type="RefSeq" id="WP_211648316.1">
    <property type="nucleotide sequence ID" value="NZ_JAFEVO010000001.1"/>
</dbReference>
<evidence type="ECO:0000256" key="6">
    <source>
        <dbReference type="ARBA" id="ARBA00023136"/>
    </source>
</evidence>
<evidence type="ECO:0000259" key="8">
    <source>
        <dbReference type="PROSITE" id="PS50928"/>
    </source>
</evidence>
<dbReference type="PANTHER" id="PTHR43163:SF6">
    <property type="entry name" value="DIPEPTIDE TRANSPORT SYSTEM PERMEASE PROTEIN DPPB-RELATED"/>
    <property type="match status" value="1"/>
</dbReference>
<keyword evidence="4 7" id="KW-0812">Transmembrane</keyword>
<dbReference type="CDD" id="cd06261">
    <property type="entry name" value="TM_PBP2"/>
    <property type="match status" value="1"/>
</dbReference>
<dbReference type="InterPro" id="IPR000515">
    <property type="entry name" value="MetI-like"/>
</dbReference>
<feature type="transmembrane region" description="Helical" evidence="7">
    <location>
        <begin position="235"/>
        <end position="257"/>
    </location>
</feature>
<evidence type="ECO:0000256" key="1">
    <source>
        <dbReference type="ARBA" id="ARBA00004651"/>
    </source>
</evidence>
<gene>
    <name evidence="9" type="ORF">JSQ98_03020</name>
</gene>